<dbReference type="InterPro" id="IPR000048">
    <property type="entry name" value="IQ_motif_EF-hand-BS"/>
</dbReference>
<gene>
    <name evidence="1" type="ORF">Ctob_002119</name>
</gene>
<proteinExistence type="predicted"/>
<comment type="caution">
    <text evidence="1">The sequence shown here is derived from an EMBL/GenBank/DDBJ whole genome shotgun (WGS) entry which is preliminary data.</text>
</comment>
<dbReference type="PROSITE" id="PS50096">
    <property type="entry name" value="IQ"/>
    <property type="match status" value="2"/>
</dbReference>
<evidence type="ECO:0000313" key="1">
    <source>
        <dbReference type="EMBL" id="KOO24152.1"/>
    </source>
</evidence>
<dbReference type="EMBL" id="JWZX01003119">
    <property type="protein sequence ID" value="KOO24152.1"/>
    <property type="molecule type" value="Genomic_DNA"/>
</dbReference>
<organism evidence="1 2">
    <name type="scientific">Chrysochromulina tobinii</name>
    <dbReference type="NCBI Taxonomy" id="1460289"/>
    <lineage>
        <taxon>Eukaryota</taxon>
        <taxon>Haptista</taxon>
        <taxon>Haptophyta</taxon>
        <taxon>Prymnesiophyceae</taxon>
        <taxon>Prymnesiales</taxon>
        <taxon>Chrysochromulinaceae</taxon>
        <taxon>Chrysochromulina</taxon>
    </lineage>
</organism>
<keyword evidence="2" id="KW-1185">Reference proteome</keyword>
<dbReference type="OrthoDB" id="190375at2759"/>
<dbReference type="Proteomes" id="UP000037460">
    <property type="component" value="Unassembled WGS sequence"/>
</dbReference>
<sequence>MRAKRSGAEAELSEAFYVKTALAESMRPRESAACTRLQSAWRGRMTRVLIAYWAHHGLIVERIARGHLGRQRARRLRIERDTQLQREFFDSFATTIQLRFRGFHSRKYLHNFYARKAYVDAVLRKGESLKGQLQRSLEQQVAEITQQQETKGRETVTRLATRLHHLRSTASCAGIYNSPYHVGYHPTAFGVPVEDHLRNAVRPLIKTELRKKKLVPVGSLPPIKPRNMHEATYPEMQQEERQEKWLSKTTRMAQEDFVTATGKRPLVYPGSVHTGGVGYHPPPASLDREVDREKWISDQTFKSAVPTGKMLGTKALHDPAADKYEQKLAMTRQMEAR</sequence>
<accession>A0A0M0JCR3</accession>
<reference evidence="2" key="1">
    <citation type="journal article" date="2015" name="PLoS Genet.">
        <title>Genome Sequence and Transcriptome Analyses of Chrysochromulina tobin: Metabolic Tools for Enhanced Algal Fitness in the Prominent Order Prymnesiales (Haptophyceae).</title>
        <authorList>
            <person name="Hovde B.T."/>
            <person name="Deodato C.R."/>
            <person name="Hunsperger H.M."/>
            <person name="Ryken S.A."/>
            <person name="Yost W."/>
            <person name="Jha R.K."/>
            <person name="Patterson J."/>
            <person name="Monnat R.J. Jr."/>
            <person name="Barlow S.B."/>
            <person name="Starkenburg S.R."/>
            <person name="Cattolico R.A."/>
        </authorList>
    </citation>
    <scope>NUCLEOTIDE SEQUENCE</scope>
    <source>
        <strain evidence="2">CCMP291</strain>
    </source>
</reference>
<protein>
    <submittedName>
        <fullName evidence="1">Spermatogenesis-associated protein 17-like protein</fullName>
    </submittedName>
</protein>
<dbReference type="Pfam" id="PF00612">
    <property type="entry name" value="IQ"/>
    <property type="match status" value="2"/>
</dbReference>
<evidence type="ECO:0000313" key="2">
    <source>
        <dbReference type="Proteomes" id="UP000037460"/>
    </source>
</evidence>
<dbReference type="AlphaFoldDB" id="A0A0M0JCR3"/>
<name>A0A0M0JCR3_9EUKA</name>